<dbReference type="Gene3D" id="3.30.160.40">
    <property type="entry name" value="Porphobilinogen deaminase, C-terminal domain"/>
    <property type="match status" value="1"/>
</dbReference>
<protein>
    <recommendedName>
        <fullName evidence="8">Porphobilinogen deaminase</fullName>
        <shortName evidence="8">PBG</shortName>
        <ecNumber evidence="8">2.5.1.61</ecNumber>
    </recommendedName>
    <alternativeName>
        <fullName evidence="8">Hydroxymethylbilane synthase</fullName>
        <shortName evidence="8">HMBS</shortName>
    </alternativeName>
    <alternativeName>
        <fullName evidence="8">Pre-uroporphyrinogen synthase</fullName>
    </alternativeName>
</protein>
<reference evidence="11 12" key="1">
    <citation type="submission" date="2024-09" db="EMBL/GenBank/DDBJ databases">
        <authorList>
            <person name="Zhang Z.-H."/>
        </authorList>
    </citation>
    <scope>NUCLEOTIDE SEQUENCE [LARGE SCALE GENOMIC DNA]</scope>
    <source>
        <strain evidence="11 12">HHTR114</strain>
    </source>
</reference>
<evidence type="ECO:0000259" key="9">
    <source>
        <dbReference type="Pfam" id="PF01379"/>
    </source>
</evidence>
<evidence type="ECO:0000256" key="4">
    <source>
        <dbReference type="ARBA" id="ARBA00011245"/>
    </source>
</evidence>
<comment type="function">
    <text evidence="1 8">Tetrapolymerization of the monopyrrole PBG into the hydroxymethylbilane pre-uroporphyrinogen in several discrete steps.</text>
</comment>
<feature type="domain" description="Porphobilinogen deaminase C-terminal" evidence="10">
    <location>
        <begin position="230"/>
        <end position="276"/>
    </location>
</feature>
<evidence type="ECO:0000313" key="12">
    <source>
        <dbReference type="Proteomes" id="UP001596116"/>
    </source>
</evidence>
<dbReference type="EC" id="2.5.1.61" evidence="8"/>
<keyword evidence="5 8" id="KW-0808">Transferase</keyword>
<comment type="catalytic activity">
    <reaction evidence="7 8">
        <text>4 porphobilinogen + H2O = hydroxymethylbilane + 4 NH4(+)</text>
        <dbReference type="Rhea" id="RHEA:13185"/>
        <dbReference type="ChEBI" id="CHEBI:15377"/>
        <dbReference type="ChEBI" id="CHEBI:28938"/>
        <dbReference type="ChEBI" id="CHEBI:57845"/>
        <dbReference type="ChEBI" id="CHEBI:58126"/>
        <dbReference type="EC" id="2.5.1.61"/>
    </reaction>
</comment>
<dbReference type="InterPro" id="IPR022418">
    <property type="entry name" value="Porphobilinogen_deaminase_C"/>
</dbReference>
<evidence type="ECO:0000256" key="6">
    <source>
        <dbReference type="ARBA" id="ARBA00023244"/>
    </source>
</evidence>
<proteinExistence type="inferred from homology"/>
<dbReference type="SUPFAM" id="SSF53850">
    <property type="entry name" value="Periplasmic binding protein-like II"/>
    <property type="match status" value="1"/>
</dbReference>
<evidence type="ECO:0000313" key="11">
    <source>
        <dbReference type="EMBL" id="MFC6034738.1"/>
    </source>
</evidence>
<name>A0ABW1KRW8_9PROT</name>
<evidence type="ECO:0000259" key="10">
    <source>
        <dbReference type="Pfam" id="PF03900"/>
    </source>
</evidence>
<evidence type="ECO:0000256" key="2">
    <source>
        <dbReference type="ARBA" id="ARBA00004735"/>
    </source>
</evidence>
<evidence type="ECO:0000256" key="3">
    <source>
        <dbReference type="ARBA" id="ARBA00005638"/>
    </source>
</evidence>
<accession>A0ABW1KRW8</accession>
<dbReference type="GO" id="GO:0004418">
    <property type="term" value="F:hydroxymethylbilane synthase activity"/>
    <property type="evidence" value="ECO:0007669"/>
    <property type="project" value="UniProtKB-EC"/>
</dbReference>
<keyword evidence="6 8" id="KW-0627">Porphyrin biosynthesis</keyword>
<sequence length="316" mass="33826">MSKEKTFAIASRRSPLALAQARQIQAMIVKAAGISPEAAPLQEYVSSGDRNLQGSLADIGGKGLFTKEIEEALLSGAARFAVHSMKDMPAESPPGLVTAAIPAREDPRDVFISYIAQTPWDLPEGAKVGTASVRRAAQLLSRRPDVETVPLRGNVGTRLDKLERGEAAATFLALAGLNRLELEGHATAIMAIDEMLPAVGQGALCVQTREDDVEAREIAASFNCAQTSVCVIMERAFLTGLDGSCRTPIGGLAIVQDGEVRFRGELLSLDGRERYVTNRRLPYTDDCAMAAARTGAEAALELREKAGPDFFKRLMG</sequence>
<dbReference type="PIRSF" id="PIRSF001438">
    <property type="entry name" value="4pyrrol_synth_OHMeBilane_synth"/>
    <property type="match status" value="1"/>
</dbReference>
<dbReference type="HAMAP" id="MF_00260">
    <property type="entry name" value="Porphobil_deam"/>
    <property type="match status" value="1"/>
</dbReference>
<feature type="modified residue" description="S-(dipyrrolylmethanemethyl)cysteine" evidence="8">
    <location>
        <position position="245"/>
    </location>
</feature>
<dbReference type="Proteomes" id="UP001596116">
    <property type="component" value="Unassembled WGS sequence"/>
</dbReference>
<comment type="similarity">
    <text evidence="3 8">Belongs to the HMBS family.</text>
</comment>
<comment type="cofactor">
    <cofactor evidence="8">
        <name>dipyrromethane</name>
        <dbReference type="ChEBI" id="CHEBI:60342"/>
    </cofactor>
    <text evidence="8">Binds 1 dipyrromethane group covalently.</text>
</comment>
<comment type="caution">
    <text evidence="11">The sequence shown here is derived from an EMBL/GenBank/DDBJ whole genome shotgun (WGS) entry which is preliminary data.</text>
</comment>
<dbReference type="PRINTS" id="PR00151">
    <property type="entry name" value="PORPHBDMNASE"/>
</dbReference>
<dbReference type="SUPFAM" id="SSF54782">
    <property type="entry name" value="Porphobilinogen deaminase (hydroxymethylbilane synthase), C-terminal domain"/>
    <property type="match status" value="1"/>
</dbReference>
<comment type="miscellaneous">
    <text evidence="8">The porphobilinogen subunits are added to the dipyrromethane group.</text>
</comment>
<evidence type="ECO:0000256" key="5">
    <source>
        <dbReference type="ARBA" id="ARBA00022679"/>
    </source>
</evidence>
<dbReference type="Pfam" id="PF03900">
    <property type="entry name" value="Porphobil_deamC"/>
    <property type="match status" value="1"/>
</dbReference>
<comment type="pathway">
    <text evidence="2">Porphyrin-containing compound metabolism; protoporphyrin-IX biosynthesis; coproporphyrinogen-III from 5-aminolevulinate: step 2/4.</text>
</comment>
<dbReference type="Gene3D" id="3.40.190.10">
    <property type="entry name" value="Periplasmic binding protein-like II"/>
    <property type="match status" value="2"/>
</dbReference>
<dbReference type="InterPro" id="IPR000860">
    <property type="entry name" value="HemC"/>
</dbReference>
<dbReference type="PROSITE" id="PS00533">
    <property type="entry name" value="PORPHOBILINOGEN_DEAM"/>
    <property type="match status" value="1"/>
</dbReference>
<dbReference type="InterPro" id="IPR022419">
    <property type="entry name" value="Porphobilin_deaminase_cofac_BS"/>
</dbReference>
<organism evidence="11 12">
    <name type="scientific">Hyphococcus aureus</name>
    <dbReference type="NCBI Taxonomy" id="2666033"/>
    <lineage>
        <taxon>Bacteria</taxon>
        <taxon>Pseudomonadati</taxon>
        <taxon>Pseudomonadota</taxon>
        <taxon>Alphaproteobacteria</taxon>
        <taxon>Parvularculales</taxon>
        <taxon>Parvularculaceae</taxon>
        <taxon>Hyphococcus</taxon>
    </lineage>
</organism>
<dbReference type="Pfam" id="PF01379">
    <property type="entry name" value="Porphobil_deam"/>
    <property type="match status" value="1"/>
</dbReference>
<evidence type="ECO:0000256" key="1">
    <source>
        <dbReference type="ARBA" id="ARBA00002869"/>
    </source>
</evidence>
<evidence type="ECO:0000256" key="8">
    <source>
        <dbReference type="HAMAP-Rule" id="MF_00260"/>
    </source>
</evidence>
<dbReference type="InterPro" id="IPR036803">
    <property type="entry name" value="Porphobilinogen_deaminase_C_sf"/>
</dbReference>
<dbReference type="EMBL" id="JBHPON010000001">
    <property type="protein sequence ID" value="MFC6034738.1"/>
    <property type="molecule type" value="Genomic_DNA"/>
</dbReference>
<dbReference type="InterPro" id="IPR022417">
    <property type="entry name" value="Porphobilin_deaminase_N"/>
</dbReference>
<comment type="subunit">
    <text evidence="4 8">Monomer.</text>
</comment>
<dbReference type="NCBIfam" id="TIGR00212">
    <property type="entry name" value="hemC"/>
    <property type="match status" value="1"/>
</dbReference>
<gene>
    <name evidence="8 11" type="primary">hemC</name>
    <name evidence="11" type="ORF">ACFMB1_04235</name>
</gene>
<dbReference type="PANTHER" id="PTHR11557:SF0">
    <property type="entry name" value="PORPHOBILINOGEN DEAMINASE"/>
    <property type="match status" value="1"/>
</dbReference>
<evidence type="ECO:0000256" key="7">
    <source>
        <dbReference type="ARBA" id="ARBA00048169"/>
    </source>
</evidence>
<feature type="domain" description="Porphobilinogen deaminase N-terminal" evidence="9">
    <location>
        <begin position="8"/>
        <end position="216"/>
    </location>
</feature>
<dbReference type="RefSeq" id="WP_379879921.1">
    <property type="nucleotide sequence ID" value="NZ_JBHPON010000001.1"/>
</dbReference>
<dbReference type="PANTHER" id="PTHR11557">
    <property type="entry name" value="PORPHOBILINOGEN DEAMINASE"/>
    <property type="match status" value="1"/>
</dbReference>
<keyword evidence="12" id="KW-1185">Reference proteome</keyword>